<evidence type="ECO:0000256" key="9">
    <source>
        <dbReference type="ARBA" id="ARBA00047412"/>
    </source>
</evidence>
<dbReference type="OrthoDB" id="1732682at2759"/>
<evidence type="ECO:0000256" key="4">
    <source>
        <dbReference type="ARBA" id="ARBA00022679"/>
    </source>
</evidence>
<reference evidence="10" key="1">
    <citation type="submission" date="2021-12" db="EMBL/GenBank/DDBJ databases">
        <authorList>
            <person name="Martin H S."/>
        </authorList>
    </citation>
    <scope>NUCLEOTIDE SEQUENCE</scope>
</reference>
<dbReference type="Proteomes" id="UP000838878">
    <property type="component" value="Chromosome 8"/>
</dbReference>
<evidence type="ECO:0000256" key="8">
    <source>
        <dbReference type="ARBA" id="ARBA00026106"/>
    </source>
</evidence>
<evidence type="ECO:0000256" key="1">
    <source>
        <dbReference type="ARBA" id="ARBA00001933"/>
    </source>
</evidence>
<protein>
    <recommendedName>
        <fullName evidence="8">alanine transaminase</fullName>
        <ecNumber evidence="8">2.6.1.2</ecNumber>
    </recommendedName>
</protein>
<comment type="subunit">
    <text evidence="2">Homodimer.</text>
</comment>
<dbReference type="PANTHER" id="PTHR11751:SF29">
    <property type="entry name" value="ALANINE TRANSAMINASE"/>
    <property type="match status" value="1"/>
</dbReference>
<keyword evidence="4" id="KW-0808">Transferase</keyword>
<dbReference type="EC" id="2.6.1.2" evidence="8"/>
<dbReference type="Gene3D" id="1.10.287.1970">
    <property type="match status" value="1"/>
</dbReference>
<accession>A0A8J9YJH1</accession>
<evidence type="ECO:0000256" key="7">
    <source>
        <dbReference type="ARBA" id="ARBA00025785"/>
    </source>
</evidence>
<organism evidence="10 11">
    <name type="scientific">Brenthis ino</name>
    <name type="common">lesser marbled fritillary</name>
    <dbReference type="NCBI Taxonomy" id="405034"/>
    <lineage>
        <taxon>Eukaryota</taxon>
        <taxon>Metazoa</taxon>
        <taxon>Ecdysozoa</taxon>
        <taxon>Arthropoda</taxon>
        <taxon>Hexapoda</taxon>
        <taxon>Insecta</taxon>
        <taxon>Pterygota</taxon>
        <taxon>Neoptera</taxon>
        <taxon>Endopterygota</taxon>
        <taxon>Lepidoptera</taxon>
        <taxon>Glossata</taxon>
        <taxon>Ditrysia</taxon>
        <taxon>Papilionoidea</taxon>
        <taxon>Nymphalidae</taxon>
        <taxon>Heliconiinae</taxon>
        <taxon>Argynnini</taxon>
        <taxon>Brenthis</taxon>
    </lineage>
</organism>
<evidence type="ECO:0000313" key="11">
    <source>
        <dbReference type="Proteomes" id="UP000838878"/>
    </source>
</evidence>
<evidence type="ECO:0000256" key="3">
    <source>
        <dbReference type="ARBA" id="ARBA00022576"/>
    </source>
</evidence>
<dbReference type="AlphaFoldDB" id="A0A8J9YJH1"/>
<dbReference type="EMBL" id="OV170228">
    <property type="protein sequence ID" value="CAH0730106.1"/>
    <property type="molecule type" value="Genomic_DNA"/>
</dbReference>
<evidence type="ECO:0000256" key="2">
    <source>
        <dbReference type="ARBA" id="ARBA00011738"/>
    </source>
</evidence>
<keyword evidence="11" id="KW-1185">Reference proteome</keyword>
<dbReference type="GO" id="GO:0004021">
    <property type="term" value="F:L-alanine:2-oxoglutarate aminotransferase activity"/>
    <property type="evidence" value="ECO:0007669"/>
    <property type="project" value="UniProtKB-EC"/>
</dbReference>
<evidence type="ECO:0000256" key="6">
    <source>
        <dbReference type="ARBA" id="ARBA00025708"/>
    </source>
</evidence>
<comment type="catalytic activity">
    <reaction evidence="9">
        <text>L-alanine + 2-oxoglutarate = pyruvate + L-glutamate</text>
        <dbReference type="Rhea" id="RHEA:19453"/>
        <dbReference type="ChEBI" id="CHEBI:15361"/>
        <dbReference type="ChEBI" id="CHEBI:16810"/>
        <dbReference type="ChEBI" id="CHEBI:29985"/>
        <dbReference type="ChEBI" id="CHEBI:57972"/>
        <dbReference type="EC" id="2.6.1.2"/>
    </reaction>
</comment>
<dbReference type="Gene3D" id="3.90.1150.10">
    <property type="entry name" value="Aspartate Aminotransferase, domain 1"/>
    <property type="match status" value="1"/>
</dbReference>
<name>A0A8J9YJH1_9NEOP</name>
<comment type="cofactor">
    <cofactor evidence="1">
        <name>pyridoxal 5'-phosphate</name>
        <dbReference type="ChEBI" id="CHEBI:597326"/>
    </cofactor>
</comment>
<comment type="pathway">
    <text evidence="6">Amino-acid degradation; L-alanine degradation via transaminase pathway; pyruvate from L-alanine: step 1/1.</text>
</comment>
<dbReference type="PANTHER" id="PTHR11751">
    <property type="entry name" value="ALANINE AMINOTRANSFERASE"/>
    <property type="match status" value="1"/>
</dbReference>
<comment type="similarity">
    <text evidence="7">Belongs to the class-I pyridoxal-phosphate-dependent aminotransferase family. Alanine aminotransferase subfamily.</text>
</comment>
<dbReference type="InterPro" id="IPR045088">
    <property type="entry name" value="ALAT1/2-like"/>
</dbReference>
<evidence type="ECO:0000256" key="5">
    <source>
        <dbReference type="ARBA" id="ARBA00022898"/>
    </source>
</evidence>
<sequence>MVLFPSSRARSAVQALQNYCEGVPNSFERVVRANIDDCQALGQKPITFIRQVRALAACPELMSSPGIPSDVKDRVEEILADCT</sequence>
<keyword evidence="5" id="KW-0663">Pyridoxal phosphate</keyword>
<keyword evidence="3" id="KW-0032">Aminotransferase</keyword>
<gene>
    <name evidence="10" type="ORF">BINO364_LOCUS15123</name>
</gene>
<dbReference type="FunFam" id="1.10.287.1970:FF:000001">
    <property type="entry name" value="Alanine aminotransferase 2"/>
    <property type="match status" value="1"/>
</dbReference>
<dbReference type="InterPro" id="IPR015422">
    <property type="entry name" value="PyrdxlP-dep_Trfase_small"/>
</dbReference>
<feature type="non-terminal residue" evidence="10">
    <location>
        <position position="83"/>
    </location>
</feature>
<proteinExistence type="inferred from homology"/>
<evidence type="ECO:0000313" key="10">
    <source>
        <dbReference type="EMBL" id="CAH0730106.1"/>
    </source>
</evidence>